<sequence length="844" mass="93507">MPFYRKTAIVQFELPSGAMESSLPLTCERAFSVILLIEGRTHPAQTFRSPINDEQWREFIRQLRDCNVNRDVKTGYRGATAIRALARSLYQALAQISPALREFLDRAGVPRRLVIQTTRPELHLLPWAAMYDESGHPLAAGDLSVVQSWQDFDELPVSMGSRLQLLKVLGADTNQRTAAALDSLKRTPEIVQIDATNAFDAGRAVDQIDILHLEEHGNAVRGTIGDVSAAALGAEFAKAKIALLWSCYSGAADSWGESPALALHRSGAELVLSFLAELHNEDAGSISEAFYGDVFGPAASRDPESALVRIRTAKMATEFGFANWASMTVCLRRSLDLSALPLNGPRVPAQAWVEDTIPEGTAAAGFWKDVAAQVSRLQPGTKNVIDASSIAYAKLPVTAFQAWRGNVIRIDEGMDVMPDDATLRELGLAAEAAPNADPVDRLTWFFAQIARFGSPLIVWTGAEPRHLEFLKTVEPGAQLTFLLLYGLKPNQPGLMELVDENRLEEALTLCGGLSQDCGDEQLYAAYYACVRGEHPEQALSYLARIQSRQERLLLMGNYLSRNPVVPLSESLLSSFGEWARGERPTRPEDFYRLAMNVPEGESSLRETGRSKHELAWMMQATGQPDTAELLFRLALADIEASGQDPDTRRDSRWYFALSSILRDWADLLAQTPERLEEASQLLHRAMAVQSFHGMRLELAYSTMTAARIALAGSHYTKAIDLAVDAANRFVECNNGRGWCEALSILFDTFAETRQTARMLSLAALAEEKLTLSNLPGKIREEQMRDLAFQQARAFWIAGDLINAREKLQALRSAADLRQVNLDPKILRLYDFLRPFLHSDPAQQH</sequence>
<gene>
    <name evidence="1" type="ORF">D0Y96_15195</name>
</gene>
<proteinExistence type="predicted"/>
<dbReference type="AlphaFoldDB" id="A0A372IM11"/>
<evidence type="ECO:0008006" key="3">
    <source>
        <dbReference type="Google" id="ProtNLM"/>
    </source>
</evidence>
<dbReference type="Proteomes" id="UP000264702">
    <property type="component" value="Unassembled WGS sequence"/>
</dbReference>
<evidence type="ECO:0000313" key="1">
    <source>
        <dbReference type="EMBL" id="RFU15789.1"/>
    </source>
</evidence>
<evidence type="ECO:0000313" key="2">
    <source>
        <dbReference type="Proteomes" id="UP000264702"/>
    </source>
</evidence>
<organism evidence="1 2">
    <name type="scientific">Paracidobacterium acidisoli</name>
    <dbReference type="NCBI Taxonomy" id="2303751"/>
    <lineage>
        <taxon>Bacteria</taxon>
        <taxon>Pseudomonadati</taxon>
        <taxon>Acidobacteriota</taxon>
        <taxon>Terriglobia</taxon>
        <taxon>Terriglobales</taxon>
        <taxon>Acidobacteriaceae</taxon>
        <taxon>Paracidobacterium</taxon>
    </lineage>
</organism>
<comment type="caution">
    <text evidence="1">The sequence shown here is derived from an EMBL/GenBank/DDBJ whole genome shotgun (WGS) entry which is preliminary data.</text>
</comment>
<accession>A0A372IM11</accession>
<protein>
    <recommendedName>
        <fullName evidence="3">CHAT domain-containing protein</fullName>
    </recommendedName>
</protein>
<dbReference type="EMBL" id="QVQT01000005">
    <property type="protein sequence ID" value="RFU15789.1"/>
    <property type="molecule type" value="Genomic_DNA"/>
</dbReference>
<reference evidence="1 2" key="1">
    <citation type="submission" date="2018-08" db="EMBL/GenBank/DDBJ databases">
        <title>Acidipila sp. 4G-K13, an acidobacterium isolated from forest soil.</title>
        <authorList>
            <person name="Gao Z.-H."/>
            <person name="Qiu L.-H."/>
        </authorList>
    </citation>
    <scope>NUCLEOTIDE SEQUENCE [LARGE SCALE GENOMIC DNA]</scope>
    <source>
        <strain evidence="1 2">4G-K13</strain>
    </source>
</reference>
<keyword evidence="2" id="KW-1185">Reference proteome</keyword>
<name>A0A372IM11_9BACT</name>